<keyword evidence="1" id="KW-0677">Repeat</keyword>
<dbReference type="InterPro" id="IPR056884">
    <property type="entry name" value="NPHP3-like_N"/>
</dbReference>
<evidence type="ECO:0000313" key="4">
    <source>
        <dbReference type="Proteomes" id="UP000770015"/>
    </source>
</evidence>
<proteinExistence type="predicted"/>
<sequence length="767" mass="86500">MDPASIIGVVAAAAQFASTVRKLAHLIKEVHAGTEPGPTKRRLIQLETWAEVADKIRDSGEQNDPQTEKIMKQCIPTVEALTNQLGRIQISEGDGRREKTRKALLAHWEKDDIADLFAQLHRDQMTLLTYRSFASEGHFLQKIKDSMGSLLDERLQYSKRDNQSTLESDFLGAIFITDPRDDRSALVHRKTARAEGTCAWITKTDEFLDWMSTTASSPGLMIEGGPGKGKSMIAISLTEFLENLAQTSEAGTESVIYFFCDNRNPRQNNALAVIRCLVWQLCRLRPCLSHYGIKELEARGDAKHLLDSPTAAVETLWRIFISMIADDRAGIVSYVIDGLDECDETSILSVLTKFHELSRGHQALRSKFRFIILSRPLSSRRRALALDIPKVCLDLDLNERDITAFIEQRIDELSRANPRKPWRDSLVKKVKTTLLEKAGGTFLWVGFVTDDLRGKQVFEVKQCLRALPQGLNGIYDRILLNMPRIHRSKIRSLLHWICLAEHPLLKIKLAGLIYDESADDDGASDATSSVASDLGSNATSDTAADTDELEGLLEYCKPLIKIAEDSSVHFVHQSARDYFMRTDRIETPDLDYFIVGNLQHAHEKMALSCIDVIENHAKLLEKATEVPHGQLIRRAPSGSYVYTDESWLRYVVWKERGSTSFDYAAAFWVHHVRCSGKEYHGAATAERILRLIDNENLKQVWFPVYFVIHELGDWMGYEAKASGLRLAMILGLGTTTRLLIQSMSIDDYISISKYHASTTRDFLKGSK</sequence>
<dbReference type="Proteomes" id="UP000770015">
    <property type="component" value="Unassembled WGS sequence"/>
</dbReference>
<dbReference type="Pfam" id="PF24883">
    <property type="entry name" value="NPHP3_N"/>
    <property type="match status" value="1"/>
</dbReference>
<organism evidence="3 4">
    <name type="scientific">Plectosphaerella plurivora</name>
    <dbReference type="NCBI Taxonomy" id="936078"/>
    <lineage>
        <taxon>Eukaryota</taxon>
        <taxon>Fungi</taxon>
        <taxon>Dikarya</taxon>
        <taxon>Ascomycota</taxon>
        <taxon>Pezizomycotina</taxon>
        <taxon>Sordariomycetes</taxon>
        <taxon>Hypocreomycetidae</taxon>
        <taxon>Glomerellales</taxon>
        <taxon>Plectosphaerellaceae</taxon>
        <taxon>Plectosphaerella</taxon>
    </lineage>
</organism>
<evidence type="ECO:0000256" key="1">
    <source>
        <dbReference type="ARBA" id="ARBA00022737"/>
    </source>
</evidence>
<evidence type="ECO:0000259" key="2">
    <source>
        <dbReference type="Pfam" id="PF24883"/>
    </source>
</evidence>
<comment type="caution">
    <text evidence="3">The sequence shown here is derived from an EMBL/GenBank/DDBJ whole genome shotgun (WGS) entry which is preliminary data.</text>
</comment>
<dbReference type="Gene3D" id="3.40.50.300">
    <property type="entry name" value="P-loop containing nucleotide triphosphate hydrolases"/>
    <property type="match status" value="1"/>
</dbReference>
<feature type="domain" description="Nephrocystin 3-like N-terminal" evidence="2">
    <location>
        <begin position="196"/>
        <end position="375"/>
    </location>
</feature>
<dbReference type="InterPro" id="IPR027417">
    <property type="entry name" value="P-loop_NTPase"/>
</dbReference>
<dbReference type="PANTHER" id="PTHR10039:SF14">
    <property type="entry name" value="NACHT DOMAIN-CONTAINING PROTEIN"/>
    <property type="match status" value="1"/>
</dbReference>
<dbReference type="EMBL" id="JAGSXJ010000001">
    <property type="protein sequence ID" value="KAH6697026.1"/>
    <property type="molecule type" value="Genomic_DNA"/>
</dbReference>
<reference evidence="3" key="1">
    <citation type="journal article" date="2021" name="Nat. Commun.">
        <title>Genetic determinants of endophytism in the Arabidopsis root mycobiome.</title>
        <authorList>
            <person name="Mesny F."/>
            <person name="Miyauchi S."/>
            <person name="Thiergart T."/>
            <person name="Pickel B."/>
            <person name="Atanasova L."/>
            <person name="Karlsson M."/>
            <person name="Huettel B."/>
            <person name="Barry K.W."/>
            <person name="Haridas S."/>
            <person name="Chen C."/>
            <person name="Bauer D."/>
            <person name="Andreopoulos W."/>
            <person name="Pangilinan J."/>
            <person name="LaButti K."/>
            <person name="Riley R."/>
            <person name="Lipzen A."/>
            <person name="Clum A."/>
            <person name="Drula E."/>
            <person name="Henrissat B."/>
            <person name="Kohler A."/>
            <person name="Grigoriev I.V."/>
            <person name="Martin F.M."/>
            <person name="Hacquard S."/>
        </authorList>
    </citation>
    <scope>NUCLEOTIDE SEQUENCE</scope>
    <source>
        <strain evidence="3">MPI-SDFR-AT-0117</strain>
    </source>
</reference>
<keyword evidence="4" id="KW-1185">Reference proteome</keyword>
<dbReference type="PANTHER" id="PTHR10039">
    <property type="entry name" value="AMELOGENIN"/>
    <property type="match status" value="1"/>
</dbReference>
<protein>
    <submittedName>
        <fullName evidence="3">NACHT and ankyrin domain-containing protein</fullName>
    </submittedName>
</protein>
<dbReference type="AlphaFoldDB" id="A0A9P8VNW0"/>
<name>A0A9P8VNW0_9PEZI</name>
<dbReference type="OrthoDB" id="5418336at2759"/>
<gene>
    <name evidence="3" type="ORF">F5X68DRAFT_186022</name>
</gene>
<evidence type="ECO:0000313" key="3">
    <source>
        <dbReference type="EMBL" id="KAH6697026.1"/>
    </source>
</evidence>
<accession>A0A9P8VNW0</accession>